<keyword evidence="3" id="KW-0238">DNA-binding</keyword>
<dbReference type="Gene3D" id="1.10.10.10">
    <property type="entry name" value="Winged helix-like DNA-binding domain superfamily/Winged helix DNA-binding domain"/>
    <property type="match status" value="1"/>
</dbReference>
<accession>A0A8J7QMB3</accession>
<keyword evidence="1" id="KW-0805">Transcription regulation</keyword>
<organism evidence="6 7">
    <name type="scientific">Acanthopleuribacter pedis</name>
    <dbReference type="NCBI Taxonomy" id="442870"/>
    <lineage>
        <taxon>Bacteria</taxon>
        <taxon>Pseudomonadati</taxon>
        <taxon>Acidobacteriota</taxon>
        <taxon>Holophagae</taxon>
        <taxon>Acanthopleuribacterales</taxon>
        <taxon>Acanthopleuribacteraceae</taxon>
        <taxon>Acanthopleuribacter</taxon>
    </lineage>
</organism>
<keyword evidence="2" id="KW-0731">Sigma factor</keyword>
<dbReference type="GO" id="GO:0003677">
    <property type="term" value="F:DNA binding"/>
    <property type="evidence" value="ECO:0007669"/>
    <property type="project" value="UniProtKB-KW"/>
</dbReference>
<evidence type="ECO:0000256" key="4">
    <source>
        <dbReference type="ARBA" id="ARBA00023163"/>
    </source>
</evidence>
<dbReference type="SUPFAM" id="SSF88659">
    <property type="entry name" value="Sigma3 and sigma4 domains of RNA polymerase sigma factors"/>
    <property type="match status" value="1"/>
</dbReference>
<dbReference type="PANTHER" id="PTHR43133">
    <property type="entry name" value="RNA POLYMERASE ECF-TYPE SIGMA FACTO"/>
    <property type="match status" value="1"/>
</dbReference>
<evidence type="ECO:0000313" key="7">
    <source>
        <dbReference type="Proteomes" id="UP000664417"/>
    </source>
</evidence>
<dbReference type="GO" id="GO:0006352">
    <property type="term" value="P:DNA-templated transcription initiation"/>
    <property type="evidence" value="ECO:0007669"/>
    <property type="project" value="InterPro"/>
</dbReference>
<evidence type="ECO:0000256" key="1">
    <source>
        <dbReference type="ARBA" id="ARBA00023015"/>
    </source>
</evidence>
<dbReference type="Proteomes" id="UP000664417">
    <property type="component" value="Unassembled WGS sequence"/>
</dbReference>
<evidence type="ECO:0000256" key="2">
    <source>
        <dbReference type="ARBA" id="ARBA00023082"/>
    </source>
</evidence>
<gene>
    <name evidence="6" type="ORF">J3U88_21120</name>
</gene>
<sequence>MDNPVGFTFADPPQTAPRPHELHEGSDPPWLSPERVAELRLELGRAIQRMCPPRLAAQADDLIQISLLRLVERLRKTQGKQDFNLAYIKRTALCALIDEIRRVRARGETAFEPEDGGEPAHPHRDADPQQQLWARQIGDHIRDCLANLITPRRLAVLLKLQGESGRETATILGWTLRKTENLISRGMADLRQCLKGKGHG</sequence>
<dbReference type="AlphaFoldDB" id="A0A8J7QMB3"/>
<evidence type="ECO:0000256" key="3">
    <source>
        <dbReference type="ARBA" id="ARBA00023125"/>
    </source>
</evidence>
<comment type="caution">
    <text evidence="6">The sequence shown here is derived from an EMBL/GenBank/DDBJ whole genome shotgun (WGS) entry which is preliminary data.</text>
</comment>
<dbReference type="InterPro" id="IPR036388">
    <property type="entry name" value="WH-like_DNA-bd_sf"/>
</dbReference>
<dbReference type="Gene3D" id="1.10.1740.10">
    <property type="match status" value="1"/>
</dbReference>
<keyword evidence="4" id="KW-0804">Transcription</keyword>
<feature type="region of interest" description="Disordered" evidence="5">
    <location>
        <begin position="111"/>
        <end position="130"/>
    </location>
</feature>
<dbReference type="RefSeq" id="WP_207860968.1">
    <property type="nucleotide sequence ID" value="NZ_JAFREP010000021.1"/>
</dbReference>
<name>A0A8J7QMB3_9BACT</name>
<feature type="compositionally biased region" description="Basic and acidic residues" evidence="5">
    <location>
        <begin position="118"/>
        <end position="127"/>
    </location>
</feature>
<feature type="region of interest" description="Disordered" evidence="5">
    <location>
        <begin position="1"/>
        <end position="31"/>
    </location>
</feature>
<dbReference type="PANTHER" id="PTHR43133:SF8">
    <property type="entry name" value="RNA POLYMERASE SIGMA FACTOR HI_1459-RELATED"/>
    <property type="match status" value="1"/>
</dbReference>
<dbReference type="GO" id="GO:0016987">
    <property type="term" value="F:sigma factor activity"/>
    <property type="evidence" value="ECO:0007669"/>
    <property type="project" value="UniProtKB-KW"/>
</dbReference>
<dbReference type="InterPro" id="IPR014284">
    <property type="entry name" value="RNA_pol_sigma-70_dom"/>
</dbReference>
<dbReference type="NCBIfam" id="TIGR02937">
    <property type="entry name" value="sigma70-ECF"/>
    <property type="match status" value="1"/>
</dbReference>
<dbReference type="InterPro" id="IPR013324">
    <property type="entry name" value="RNA_pol_sigma_r3/r4-like"/>
</dbReference>
<evidence type="ECO:0000313" key="6">
    <source>
        <dbReference type="EMBL" id="MBO1320993.1"/>
    </source>
</evidence>
<dbReference type="EMBL" id="JAFREP010000021">
    <property type="protein sequence ID" value="MBO1320993.1"/>
    <property type="molecule type" value="Genomic_DNA"/>
</dbReference>
<protein>
    <submittedName>
        <fullName evidence="6">RNA polymerase sigma factor</fullName>
    </submittedName>
</protein>
<reference evidence="6" key="1">
    <citation type="submission" date="2021-03" db="EMBL/GenBank/DDBJ databases">
        <authorList>
            <person name="Wang G."/>
        </authorList>
    </citation>
    <scope>NUCLEOTIDE SEQUENCE</scope>
    <source>
        <strain evidence="6">KCTC 12899</strain>
    </source>
</reference>
<evidence type="ECO:0000256" key="5">
    <source>
        <dbReference type="SAM" id="MobiDB-lite"/>
    </source>
</evidence>
<proteinExistence type="predicted"/>
<dbReference type="InterPro" id="IPR039425">
    <property type="entry name" value="RNA_pol_sigma-70-like"/>
</dbReference>
<keyword evidence="7" id="KW-1185">Reference proteome</keyword>